<dbReference type="Proteomes" id="UP000886523">
    <property type="component" value="Unassembled WGS sequence"/>
</dbReference>
<feature type="compositionally biased region" description="Low complexity" evidence="1">
    <location>
        <begin position="33"/>
        <end position="49"/>
    </location>
</feature>
<feature type="compositionally biased region" description="Basic residues" evidence="1">
    <location>
        <begin position="310"/>
        <end position="319"/>
    </location>
</feature>
<name>A0A9P6AL14_9AGAM</name>
<keyword evidence="4" id="KW-1185">Reference proteome</keyword>
<evidence type="ECO:0000313" key="3">
    <source>
        <dbReference type="EMBL" id="KAF9507703.1"/>
    </source>
</evidence>
<evidence type="ECO:0000259" key="2">
    <source>
        <dbReference type="Pfam" id="PF00582"/>
    </source>
</evidence>
<sequence length="319" mass="35398">MTPDPLGEGVNVVRPEEPLFPPSSPAPGRGRGIRPNTTSSTSASASPARNARKKKSLHRSDRLELHTSRPTFQRDRCTVVLTHGDPEGYLANTIDSKRREPKRYVVASDLSVESGYAIEWGIGTVLRDGDTMILVSVQETDSKLDPEPNAPAPDRVSKLKNQQERSALAFLLVRQVISLLQRTKLQCTVICQAIHAKNSRRMLVDLIDYTEPTMVIVGSRGLGQLKGILLGSTSHYLIQKSSVPVMVARRRLKRPAKHTAHLASSIKNNEKHRKLSEAIIDKTGPGRLDHDVESMREEIEREETEEVAMKRRGMKGGRG</sequence>
<reference evidence="3" key="1">
    <citation type="journal article" date="2020" name="Nat. Commun.">
        <title>Large-scale genome sequencing of mycorrhizal fungi provides insights into the early evolution of symbiotic traits.</title>
        <authorList>
            <person name="Miyauchi S."/>
            <person name="Kiss E."/>
            <person name="Kuo A."/>
            <person name="Drula E."/>
            <person name="Kohler A."/>
            <person name="Sanchez-Garcia M."/>
            <person name="Morin E."/>
            <person name="Andreopoulos B."/>
            <person name="Barry K.W."/>
            <person name="Bonito G."/>
            <person name="Buee M."/>
            <person name="Carver A."/>
            <person name="Chen C."/>
            <person name="Cichocki N."/>
            <person name="Clum A."/>
            <person name="Culley D."/>
            <person name="Crous P.W."/>
            <person name="Fauchery L."/>
            <person name="Girlanda M."/>
            <person name="Hayes R.D."/>
            <person name="Keri Z."/>
            <person name="LaButti K."/>
            <person name="Lipzen A."/>
            <person name="Lombard V."/>
            <person name="Magnuson J."/>
            <person name="Maillard F."/>
            <person name="Murat C."/>
            <person name="Nolan M."/>
            <person name="Ohm R.A."/>
            <person name="Pangilinan J."/>
            <person name="Pereira M.F."/>
            <person name="Perotto S."/>
            <person name="Peter M."/>
            <person name="Pfister S."/>
            <person name="Riley R."/>
            <person name="Sitrit Y."/>
            <person name="Stielow J.B."/>
            <person name="Szollosi G."/>
            <person name="Zifcakova L."/>
            <person name="Stursova M."/>
            <person name="Spatafora J.W."/>
            <person name="Tedersoo L."/>
            <person name="Vaario L.M."/>
            <person name="Yamada A."/>
            <person name="Yan M."/>
            <person name="Wang P."/>
            <person name="Xu J."/>
            <person name="Bruns T."/>
            <person name="Baldrian P."/>
            <person name="Vilgalys R."/>
            <person name="Dunand C."/>
            <person name="Henrissat B."/>
            <person name="Grigoriev I.V."/>
            <person name="Hibbett D."/>
            <person name="Nagy L.G."/>
            <person name="Martin F.M."/>
        </authorList>
    </citation>
    <scope>NUCLEOTIDE SEQUENCE</scope>
    <source>
        <strain evidence="3">UP504</strain>
    </source>
</reference>
<comment type="caution">
    <text evidence="3">The sequence shown here is derived from an EMBL/GenBank/DDBJ whole genome shotgun (WGS) entry which is preliminary data.</text>
</comment>
<feature type="region of interest" description="Disordered" evidence="1">
    <location>
        <begin position="1"/>
        <end position="70"/>
    </location>
</feature>
<gene>
    <name evidence="3" type="ORF">BS47DRAFT_1303712</name>
</gene>
<dbReference type="InterPro" id="IPR014729">
    <property type="entry name" value="Rossmann-like_a/b/a_fold"/>
</dbReference>
<evidence type="ECO:0000256" key="1">
    <source>
        <dbReference type="SAM" id="MobiDB-lite"/>
    </source>
</evidence>
<dbReference type="Pfam" id="PF00582">
    <property type="entry name" value="Usp"/>
    <property type="match status" value="1"/>
</dbReference>
<feature type="domain" description="UspA" evidence="2">
    <location>
        <begin position="102"/>
        <end position="249"/>
    </location>
</feature>
<protein>
    <recommendedName>
        <fullName evidence="2">UspA domain-containing protein</fullName>
    </recommendedName>
</protein>
<dbReference type="PANTHER" id="PTHR46100">
    <property type="entry name" value="IMP2'P"/>
    <property type="match status" value="1"/>
</dbReference>
<dbReference type="InterPro" id="IPR006016">
    <property type="entry name" value="UspA"/>
</dbReference>
<dbReference type="PRINTS" id="PR01438">
    <property type="entry name" value="UNVRSLSTRESS"/>
</dbReference>
<dbReference type="OrthoDB" id="992776at2759"/>
<proteinExistence type="predicted"/>
<accession>A0A9P6AL14</accession>
<dbReference type="SUPFAM" id="SSF52402">
    <property type="entry name" value="Adenine nucleotide alpha hydrolases-like"/>
    <property type="match status" value="1"/>
</dbReference>
<dbReference type="EMBL" id="MU129074">
    <property type="protein sequence ID" value="KAF9507703.1"/>
    <property type="molecule type" value="Genomic_DNA"/>
</dbReference>
<dbReference type="PANTHER" id="PTHR46100:SF4">
    <property type="entry name" value="USPA DOMAIN-CONTAINING PROTEIN"/>
    <property type="match status" value="1"/>
</dbReference>
<evidence type="ECO:0000313" key="4">
    <source>
        <dbReference type="Proteomes" id="UP000886523"/>
    </source>
</evidence>
<dbReference type="CDD" id="cd23659">
    <property type="entry name" value="USP_At3g01520-like"/>
    <property type="match status" value="1"/>
</dbReference>
<dbReference type="InterPro" id="IPR006015">
    <property type="entry name" value="Universal_stress_UspA"/>
</dbReference>
<organism evidence="3 4">
    <name type="scientific">Hydnum rufescens UP504</name>
    <dbReference type="NCBI Taxonomy" id="1448309"/>
    <lineage>
        <taxon>Eukaryota</taxon>
        <taxon>Fungi</taxon>
        <taxon>Dikarya</taxon>
        <taxon>Basidiomycota</taxon>
        <taxon>Agaricomycotina</taxon>
        <taxon>Agaricomycetes</taxon>
        <taxon>Cantharellales</taxon>
        <taxon>Hydnaceae</taxon>
        <taxon>Hydnum</taxon>
    </lineage>
</organism>
<dbReference type="Gene3D" id="3.40.50.620">
    <property type="entry name" value="HUPs"/>
    <property type="match status" value="1"/>
</dbReference>
<dbReference type="AlphaFoldDB" id="A0A9P6AL14"/>
<feature type="region of interest" description="Disordered" evidence="1">
    <location>
        <begin position="295"/>
        <end position="319"/>
    </location>
</feature>
<feature type="compositionally biased region" description="Basic and acidic residues" evidence="1">
    <location>
        <begin position="58"/>
        <end position="70"/>
    </location>
</feature>